<feature type="non-terminal residue" evidence="1">
    <location>
        <position position="33"/>
    </location>
</feature>
<organism evidence="1">
    <name type="scientific">marine sediment metagenome</name>
    <dbReference type="NCBI Taxonomy" id="412755"/>
    <lineage>
        <taxon>unclassified sequences</taxon>
        <taxon>metagenomes</taxon>
        <taxon>ecological metagenomes</taxon>
    </lineage>
</organism>
<reference evidence="1" key="1">
    <citation type="journal article" date="2014" name="Front. Microbiol.">
        <title>High frequency of phylogenetically diverse reductive dehalogenase-homologous genes in deep subseafloor sedimentary metagenomes.</title>
        <authorList>
            <person name="Kawai M."/>
            <person name="Futagami T."/>
            <person name="Toyoda A."/>
            <person name="Takaki Y."/>
            <person name="Nishi S."/>
            <person name="Hori S."/>
            <person name="Arai W."/>
            <person name="Tsubouchi T."/>
            <person name="Morono Y."/>
            <person name="Uchiyama I."/>
            <person name="Ito T."/>
            <person name="Fujiyama A."/>
            <person name="Inagaki F."/>
            <person name="Takami H."/>
        </authorList>
    </citation>
    <scope>NUCLEOTIDE SEQUENCE</scope>
    <source>
        <strain evidence="1">Expedition CK06-06</strain>
    </source>
</reference>
<sequence>MIFTGSGVESIYDIRYTIYEKEEVPYVQNREDA</sequence>
<comment type="caution">
    <text evidence="1">The sequence shown here is derived from an EMBL/GenBank/DDBJ whole genome shotgun (WGS) entry which is preliminary data.</text>
</comment>
<proteinExistence type="predicted"/>
<name>X1HQN3_9ZZZZ</name>
<protein>
    <submittedName>
        <fullName evidence="1">Uncharacterized protein</fullName>
    </submittedName>
</protein>
<accession>X1HQN3</accession>
<dbReference type="AlphaFoldDB" id="X1HQN3"/>
<gene>
    <name evidence="1" type="ORF">S03H2_38850</name>
</gene>
<evidence type="ECO:0000313" key="1">
    <source>
        <dbReference type="EMBL" id="GAH59380.1"/>
    </source>
</evidence>
<dbReference type="EMBL" id="BARU01023979">
    <property type="protein sequence ID" value="GAH59380.1"/>
    <property type="molecule type" value="Genomic_DNA"/>
</dbReference>